<feature type="compositionally biased region" description="Basic and acidic residues" evidence="1">
    <location>
        <begin position="1104"/>
        <end position="1125"/>
    </location>
</feature>
<feature type="region of interest" description="Disordered" evidence="1">
    <location>
        <begin position="996"/>
        <end position="1163"/>
    </location>
</feature>
<dbReference type="InterPro" id="IPR027417">
    <property type="entry name" value="P-loop_NTPase"/>
</dbReference>
<feature type="non-terminal residue" evidence="2">
    <location>
        <position position="1163"/>
    </location>
</feature>
<reference evidence="2 3" key="1">
    <citation type="submission" date="2022-05" db="EMBL/GenBank/DDBJ databases">
        <authorList>
            <consortium name="Genoscope - CEA"/>
            <person name="William W."/>
        </authorList>
    </citation>
    <scope>NUCLEOTIDE SEQUENCE [LARGE SCALE GENOMIC DNA]</scope>
</reference>
<keyword evidence="3" id="KW-1185">Reference proteome</keyword>
<evidence type="ECO:0008006" key="4">
    <source>
        <dbReference type="Google" id="ProtNLM"/>
    </source>
</evidence>
<name>A0ABN8N0N2_9CNID</name>
<feature type="compositionally biased region" description="Low complexity" evidence="1">
    <location>
        <begin position="996"/>
        <end position="1072"/>
    </location>
</feature>
<comment type="caution">
    <text evidence="2">The sequence shown here is derived from an EMBL/GenBank/DDBJ whole genome shotgun (WGS) entry which is preliminary data.</text>
</comment>
<organism evidence="2 3">
    <name type="scientific">Porites lobata</name>
    <dbReference type="NCBI Taxonomy" id="104759"/>
    <lineage>
        <taxon>Eukaryota</taxon>
        <taxon>Metazoa</taxon>
        <taxon>Cnidaria</taxon>
        <taxon>Anthozoa</taxon>
        <taxon>Hexacorallia</taxon>
        <taxon>Scleractinia</taxon>
        <taxon>Fungiina</taxon>
        <taxon>Poritidae</taxon>
        <taxon>Porites</taxon>
    </lineage>
</organism>
<sequence length="1163" mass="132329">MVEFYINVDIAFKFGLLRLKTGKTGSSQSDYLIGPNLQYSLPGVNYTSRAFFIVTKDNVKWMRLHQAFEWRLNNLDASFEKIVGTRRRTVMVYSDLVESTVVGSGKFPLLREVQLLRTGDGESTAEPLHHQWIKLRGNQLDILEVEIASTSGPLAPLPPGKTLVTIVGGTIFGKSTTARYPLMHTSSRQLDRYLQRRMKGGTIFGTSTRRRQNPLGFPTAADRINPARWRVEQALRRMKGGKIIGALGKGDLRTVLWANQAKARKQKKKKQKGGNVFSRLKKRIQIDFPHRPFPAAHPIHDWHRLRKGIKRGRHRTMSLELFDVPDVDYRYEASREVEFQPALTGIQPITFSIPGSDDYYDLNSLRFKVKMRLTDPANNYTGLHAGLLISNANETRHVYCVNNFGHTIFRDITMSMNGVLVTEQSNTYHYRAYIETLLNYNREEGVTKLAPQGWVNQLNVAEEIGATAANSDVPVAANWSGNADLRTLTSKLLSQNWHTFIVRPHLPTLHTSKLLVPNVQMDFELFLNPKTIYLMGSPNKGTLNVKKIPAIHNDDIKVTLLMRKVTLNAAVYVRLQKERQLNKQIARYPVVRSEIRTFSFDGRTTQWEQDNVFVGRFPDRVIVGLLHSDAFNGNLERYPFAFQKFGVTQVRQTLNGEEYPYRTLQLTGDQAYEDLLGYDRFLQAMGAYNEHKIPMLLPGDWGQGKNCTLFMFNNVPSQKADDPEYRNPRQSGNTRLIIDFSAAVGHNVTVLIWSEYENIVIIAGPSGSGKTDLVEQWLRYLNVFQVKPRKIVYAYDRWQPRFERMQKKDGIQFYRGLPDPRHLTQWFGRTRGGVLVLDDLMEEGGQDKRVLDLFTKDSHHRNITVLYLTQDLFPPGKFSKTINRNAHYIVAFKNPRDQTGIRTILLQAFPDRWRQVLRLFKRITARPFGYLMLDVHPASDDRYRLWSHLTPREGKAQVHTLRADVPAVRKRQDIDEFNLTYPVNVDDALNAFTLPPVAGTGTAPVTTATTTTAAPTRPTTSTRTRPTTTTTTTSRPRPVTSTRTRPTTSRRSAGAGTRTTTSTVTTPTGRPTIAAKQPRRRPRVPSPPSPGSSPPSDDEDGDDDDRRRGLRRRLDLLNEDAQERARGRRIRNITHTNTVTTVYEEGGRPSVRRTSTRTSSPSP</sequence>
<accession>A0ABN8N0N2</accession>
<protein>
    <recommendedName>
        <fullName evidence="4">AAA+ ATPase domain-containing protein</fullName>
    </recommendedName>
</protein>
<dbReference type="EMBL" id="CALNXK010000005">
    <property type="protein sequence ID" value="CAH3037302.1"/>
    <property type="molecule type" value="Genomic_DNA"/>
</dbReference>
<dbReference type="SUPFAM" id="SSF52540">
    <property type="entry name" value="P-loop containing nucleoside triphosphate hydrolases"/>
    <property type="match status" value="1"/>
</dbReference>
<evidence type="ECO:0000313" key="2">
    <source>
        <dbReference type="EMBL" id="CAH3037302.1"/>
    </source>
</evidence>
<evidence type="ECO:0000313" key="3">
    <source>
        <dbReference type="Proteomes" id="UP001159405"/>
    </source>
</evidence>
<proteinExistence type="predicted"/>
<evidence type="ECO:0000256" key="1">
    <source>
        <dbReference type="SAM" id="MobiDB-lite"/>
    </source>
</evidence>
<feature type="compositionally biased region" description="Pro residues" evidence="1">
    <location>
        <begin position="1084"/>
        <end position="1093"/>
    </location>
</feature>
<dbReference type="Proteomes" id="UP001159405">
    <property type="component" value="Unassembled WGS sequence"/>
</dbReference>
<gene>
    <name evidence="2" type="ORF">PLOB_00035510</name>
</gene>